<protein>
    <submittedName>
        <fullName evidence="1">UDP-glucose/GDP-mannose dehydrogenase family, NAD binding domain</fullName>
    </submittedName>
</protein>
<name>A0A6N2TJV1_9BACE</name>
<gene>
    <name evidence="1" type="ORF">BFLFYP10_01340</name>
</gene>
<proteinExistence type="predicted"/>
<dbReference type="RefSeq" id="WP_010538369.1">
    <property type="nucleotide sequence ID" value="NZ_CACRSZ010000038.1"/>
</dbReference>
<organism evidence="1">
    <name type="scientific">Bacteroides faecis</name>
    <dbReference type="NCBI Taxonomy" id="674529"/>
    <lineage>
        <taxon>Bacteria</taxon>
        <taxon>Pseudomonadati</taxon>
        <taxon>Bacteroidota</taxon>
        <taxon>Bacteroidia</taxon>
        <taxon>Bacteroidales</taxon>
        <taxon>Bacteroidaceae</taxon>
        <taxon>Bacteroides</taxon>
    </lineage>
</organism>
<dbReference type="InterPro" id="IPR036291">
    <property type="entry name" value="NAD(P)-bd_dom_sf"/>
</dbReference>
<dbReference type="AlphaFoldDB" id="A0A6N2TJV1"/>
<reference evidence="1" key="1">
    <citation type="submission" date="2019-11" db="EMBL/GenBank/DDBJ databases">
        <authorList>
            <person name="Feng L."/>
        </authorList>
    </citation>
    <scope>NUCLEOTIDE SEQUENCE</scope>
    <source>
        <strain evidence="1">BfaecisLFYP10</strain>
    </source>
</reference>
<dbReference type="Gene3D" id="3.40.50.720">
    <property type="entry name" value="NAD(P)-binding Rossmann-like Domain"/>
    <property type="match status" value="1"/>
</dbReference>
<dbReference type="SUPFAM" id="SSF51735">
    <property type="entry name" value="NAD(P)-binding Rossmann-fold domains"/>
    <property type="match status" value="1"/>
</dbReference>
<dbReference type="EMBL" id="CACRSZ010000038">
    <property type="protein sequence ID" value="VYT05687.1"/>
    <property type="molecule type" value="Genomic_DNA"/>
</dbReference>
<evidence type="ECO:0000313" key="1">
    <source>
        <dbReference type="EMBL" id="VYT05687.1"/>
    </source>
</evidence>
<sequence>MDTKDLKIAVAGTGYVGLSIATLLAQHHWVTAVDVPWFHTYE</sequence>
<accession>A0A6N2TJV1</accession>